<name>A0A0B7NXT8_9FUNG</name>
<dbReference type="OrthoDB" id="2289518at2759"/>
<dbReference type="EMBL" id="LN734190">
    <property type="protein sequence ID" value="CEP19984.1"/>
    <property type="molecule type" value="Genomic_DNA"/>
</dbReference>
<reference evidence="1 2" key="1">
    <citation type="submission" date="2014-09" db="EMBL/GenBank/DDBJ databases">
        <authorList>
            <person name="Ellenberger Sabrina"/>
        </authorList>
    </citation>
    <scope>NUCLEOTIDE SEQUENCE [LARGE SCALE GENOMIC DNA]</scope>
    <source>
        <strain evidence="1 2">CBS 412.66</strain>
    </source>
</reference>
<organism evidence="1 2">
    <name type="scientific">Parasitella parasitica</name>
    <dbReference type="NCBI Taxonomy" id="35722"/>
    <lineage>
        <taxon>Eukaryota</taxon>
        <taxon>Fungi</taxon>
        <taxon>Fungi incertae sedis</taxon>
        <taxon>Mucoromycota</taxon>
        <taxon>Mucoromycotina</taxon>
        <taxon>Mucoromycetes</taxon>
        <taxon>Mucorales</taxon>
        <taxon>Mucorineae</taxon>
        <taxon>Mucoraceae</taxon>
        <taxon>Parasitella</taxon>
    </lineage>
</organism>
<dbReference type="STRING" id="35722.A0A0B7NXT8"/>
<evidence type="ECO:0000313" key="1">
    <source>
        <dbReference type="EMBL" id="CEP19984.1"/>
    </source>
</evidence>
<gene>
    <name evidence="1" type="primary">PARPA_14304.1 scaffold 49704</name>
</gene>
<dbReference type="AlphaFoldDB" id="A0A0B7NXT8"/>
<evidence type="ECO:0000313" key="2">
    <source>
        <dbReference type="Proteomes" id="UP000054107"/>
    </source>
</evidence>
<protein>
    <submittedName>
        <fullName evidence="1">Uncharacterized protein</fullName>
    </submittedName>
</protein>
<keyword evidence="2" id="KW-1185">Reference proteome</keyword>
<proteinExistence type="predicted"/>
<sequence length="491" mass="56803">MATLQLGSPLQRYVRKAGMNFAFLEALSNNTPTAFTNVVTEVVDCITELTIKSRIFAAHFILNLSANPPSSLDPAIPRQQLLDSFNNYSRQYPHANTQATAFTNFVSKTFQHRATQYFKFRLRELSKTKPWYGIFGGPAPAPLASLSEFPQEYLPFLYRILHQLEDYNENQLKLADDNQIEVSRRWAHRFLKTLYTHMNSINRDSRFAAPNITEEHTNTILETIQDTKNQIDNSLHQEERFEIDGSIEDSPRSTSAARVNRLFTNCVRTDGYAVDFIFAKRTNVDELPDLQLEDFALDELRDTFRLWGLDPGQKSVFTAVDGHTNDSCEIRCFLTAKSYTFSVYQRTSRRIHDLRISPQHVQIKRAESNLVSSKTSRPNIFHNYLRVLLNFLFRESRFFNHIGKQKVEAELVKIFVNGGKKYSNAQTPARTPRRFVQNAKLLAYVNCGKRQAHFSQFLSATTVLTRPADRRFGKQKHAFYRYNYYPWPASS</sequence>
<dbReference type="Proteomes" id="UP000054107">
    <property type="component" value="Unassembled WGS sequence"/>
</dbReference>
<accession>A0A0B7NXT8</accession>